<evidence type="ECO:0000313" key="5">
    <source>
        <dbReference type="Proteomes" id="UP000000647"/>
    </source>
</evidence>
<protein>
    <submittedName>
        <fullName evidence="4">Tetratricopeptide TPR_2 repeat protein</fullName>
    </submittedName>
</protein>
<sequence>MLAVLMVAGCATGPEVPDDRRAADSHAGAGLYLIAEGQPDQARSRLERALQIDAEHPQALTGMGLVAESQGDAQAAHGYHQRAAQADPDSGAILNNWGRSLCRAGEEDDALAVFAEAAQVDGYDAAEVPLTNAARCALDAGREDAAARRADAAVEAAPEFAPARVVRGELRYRQGALEAAADDLARARDSGGAGARGLYWSARVAAARDRPEEAAAFAQRLAERFPGSEWSERLHADEVGP</sequence>
<dbReference type="eggNOG" id="COG3063">
    <property type="taxonomic scope" value="Bacteria"/>
</dbReference>
<dbReference type="SMART" id="SM00028">
    <property type="entry name" value="TPR"/>
    <property type="match status" value="4"/>
</dbReference>
<feature type="repeat" description="TPR" evidence="3">
    <location>
        <begin position="57"/>
        <end position="90"/>
    </location>
</feature>
<dbReference type="KEGG" id="hha:Hhal_1790"/>
<proteinExistence type="predicted"/>
<reference evidence="4 5" key="2">
    <citation type="journal article" date="2013" name="Stand. Genomic Sci.">
        <title>Complete genome sequence of Halorhodospira halophila SL1.</title>
        <authorList>
            <person name="Challacombe J.F."/>
            <person name="Majid S."/>
            <person name="Deole R."/>
            <person name="Brettin T.S."/>
            <person name="Bruce D."/>
            <person name="Delano S.F."/>
            <person name="Detter J.C."/>
            <person name="Gleasner C.D."/>
            <person name="Han C.S."/>
            <person name="Misra M."/>
            <person name="Reitenga K.G."/>
            <person name="Mikhailova N."/>
            <person name="Woyke T."/>
            <person name="Pitluck S."/>
            <person name="Nolan M."/>
            <person name="Land M.L."/>
            <person name="Saunders E."/>
            <person name="Tapia R."/>
            <person name="Lapidus A."/>
            <person name="Ivanova N."/>
            <person name="Hoff W.D."/>
        </authorList>
    </citation>
    <scope>NUCLEOTIDE SEQUENCE [LARGE SCALE GENOMIC DNA]</scope>
    <source>
        <strain evidence="5">DSM 244 / SL1</strain>
    </source>
</reference>
<dbReference type="Proteomes" id="UP000000647">
    <property type="component" value="Chromosome"/>
</dbReference>
<gene>
    <name evidence="4" type="ordered locus">Hhal_1790</name>
</gene>
<dbReference type="PROSITE" id="PS50005">
    <property type="entry name" value="TPR"/>
    <property type="match status" value="1"/>
</dbReference>
<evidence type="ECO:0000256" key="2">
    <source>
        <dbReference type="ARBA" id="ARBA00022803"/>
    </source>
</evidence>
<keyword evidence="2 3" id="KW-0802">TPR repeat</keyword>
<dbReference type="SUPFAM" id="SSF48452">
    <property type="entry name" value="TPR-like"/>
    <property type="match status" value="1"/>
</dbReference>
<reference evidence="5" key="1">
    <citation type="submission" date="2006-12" db="EMBL/GenBank/DDBJ databases">
        <title>Complete sequence of Halorhodospira halophila SL1.</title>
        <authorList>
            <consortium name="US DOE Joint Genome Institute"/>
            <person name="Copeland A."/>
            <person name="Lucas S."/>
            <person name="Lapidus A."/>
            <person name="Barry K."/>
            <person name="Detter J.C."/>
            <person name="Glavina del Rio T."/>
            <person name="Hammon N."/>
            <person name="Israni S."/>
            <person name="Dalin E."/>
            <person name="Tice H."/>
            <person name="Pitluck S."/>
            <person name="Saunders E."/>
            <person name="Brettin T."/>
            <person name="Bruce D."/>
            <person name="Han C."/>
            <person name="Tapia R."/>
            <person name="Schmutz J."/>
            <person name="Larimer F."/>
            <person name="Land M."/>
            <person name="Hauser L."/>
            <person name="Kyrpides N."/>
            <person name="Mikhailova N."/>
            <person name="Hoff W."/>
            <person name="Richardson P."/>
        </authorList>
    </citation>
    <scope>NUCLEOTIDE SEQUENCE [LARGE SCALE GENOMIC DNA]</scope>
    <source>
        <strain evidence="5">DSM 244 / SL1</strain>
    </source>
</reference>
<name>A1WXZ2_HALHL</name>
<dbReference type="OrthoDB" id="9814042at2"/>
<dbReference type="PANTHER" id="PTHR45586">
    <property type="entry name" value="TPR REPEAT-CONTAINING PROTEIN PA4667"/>
    <property type="match status" value="1"/>
</dbReference>
<dbReference type="AlphaFoldDB" id="A1WXZ2"/>
<evidence type="ECO:0000256" key="3">
    <source>
        <dbReference type="PROSITE-ProRule" id="PRU00339"/>
    </source>
</evidence>
<dbReference type="PANTHER" id="PTHR45586:SF1">
    <property type="entry name" value="LIPOPOLYSACCHARIDE ASSEMBLY PROTEIN B"/>
    <property type="match status" value="1"/>
</dbReference>
<dbReference type="Pfam" id="PF13432">
    <property type="entry name" value="TPR_16"/>
    <property type="match status" value="2"/>
</dbReference>
<keyword evidence="1" id="KW-0677">Repeat</keyword>
<organism evidence="4 5">
    <name type="scientific">Halorhodospira halophila (strain DSM 244 / SL1)</name>
    <name type="common">Ectothiorhodospira halophila (strain DSM 244 / SL1)</name>
    <dbReference type="NCBI Taxonomy" id="349124"/>
    <lineage>
        <taxon>Bacteria</taxon>
        <taxon>Pseudomonadati</taxon>
        <taxon>Pseudomonadota</taxon>
        <taxon>Gammaproteobacteria</taxon>
        <taxon>Chromatiales</taxon>
        <taxon>Ectothiorhodospiraceae</taxon>
        <taxon>Halorhodospira</taxon>
    </lineage>
</organism>
<dbReference type="EMBL" id="CP000544">
    <property type="protein sequence ID" value="ABM62554.1"/>
    <property type="molecule type" value="Genomic_DNA"/>
</dbReference>
<evidence type="ECO:0000313" key="4">
    <source>
        <dbReference type="EMBL" id="ABM62554.1"/>
    </source>
</evidence>
<dbReference type="InterPro" id="IPR019734">
    <property type="entry name" value="TPR_rpt"/>
</dbReference>
<dbReference type="HOGENOM" id="CLU_003728_7_0_6"/>
<dbReference type="InterPro" id="IPR011990">
    <property type="entry name" value="TPR-like_helical_dom_sf"/>
</dbReference>
<dbReference type="InterPro" id="IPR051012">
    <property type="entry name" value="CellSynth/LPSAsmb/PSIAsmb"/>
</dbReference>
<evidence type="ECO:0000256" key="1">
    <source>
        <dbReference type="ARBA" id="ARBA00022737"/>
    </source>
</evidence>
<accession>A1WXZ2</accession>
<dbReference type="Gene3D" id="1.25.40.10">
    <property type="entry name" value="Tetratricopeptide repeat domain"/>
    <property type="match status" value="1"/>
</dbReference>
<dbReference type="STRING" id="349124.Hhal_1790"/>
<keyword evidence="5" id="KW-1185">Reference proteome</keyword>